<evidence type="ECO:0008006" key="4">
    <source>
        <dbReference type="Google" id="ProtNLM"/>
    </source>
</evidence>
<dbReference type="GO" id="GO:0006355">
    <property type="term" value="P:regulation of DNA-templated transcription"/>
    <property type="evidence" value="ECO:0007669"/>
    <property type="project" value="InterPro"/>
</dbReference>
<dbReference type="InterPro" id="IPR010985">
    <property type="entry name" value="Ribbon_hlx_hlx"/>
</dbReference>
<name>A0A1Y5XS30_KIBAR</name>
<keyword evidence="3" id="KW-1185">Reference proteome</keyword>
<dbReference type="InterPro" id="IPR013321">
    <property type="entry name" value="Arc_rbn_hlx_hlx"/>
</dbReference>
<evidence type="ECO:0000313" key="3">
    <source>
        <dbReference type="Proteomes" id="UP000192674"/>
    </source>
</evidence>
<dbReference type="Gene3D" id="1.10.1220.10">
    <property type="entry name" value="Met repressor-like"/>
    <property type="match status" value="1"/>
</dbReference>
<feature type="region of interest" description="Disordered" evidence="1">
    <location>
        <begin position="86"/>
        <end position="116"/>
    </location>
</feature>
<dbReference type="EMBL" id="FWXV01000004">
    <property type="protein sequence ID" value="SMD14545.1"/>
    <property type="molecule type" value="Genomic_DNA"/>
</dbReference>
<dbReference type="AlphaFoldDB" id="A0A1Y5XS30"/>
<evidence type="ECO:0000313" key="2">
    <source>
        <dbReference type="EMBL" id="SMD14545.1"/>
    </source>
</evidence>
<dbReference type="OrthoDB" id="5190063at2"/>
<gene>
    <name evidence="2" type="ORF">SAMN05661093_05065</name>
</gene>
<dbReference type="SUPFAM" id="SSF47598">
    <property type="entry name" value="Ribbon-helix-helix"/>
    <property type="match status" value="1"/>
</dbReference>
<proteinExistence type="predicted"/>
<reference evidence="2 3" key="1">
    <citation type="submission" date="2017-04" db="EMBL/GenBank/DDBJ databases">
        <authorList>
            <person name="Afonso C.L."/>
            <person name="Miller P.J."/>
            <person name="Scott M.A."/>
            <person name="Spackman E."/>
            <person name="Goraichik I."/>
            <person name="Dimitrov K.M."/>
            <person name="Suarez D.L."/>
            <person name="Swayne D.E."/>
        </authorList>
    </citation>
    <scope>NUCLEOTIDE SEQUENCE [LARGE SCALE GENOMIC DNA]</scope>
    <source>
        <strain evidence="2 3">DSM 43828</strain>
    </source>
</reference>
<organism evidence="2 3">
    <name type="scientific">Kibdelosporangium aridum</name>
    <dbReference type="NCBI Taxonomy" id="2030"/>
    <lineage>
        <taxon>Bacteria</taxon>
        <taxon>Bacillati</taxon>
        <taxon>Actinomycetota</taxon>
        <taxon>Actinomycetes</taxon>
        <taxon>Pseudonocardiales</taxon>
        <taxon>Pseudonocardiaceae</taxon>
        <taxon>Kibdelosporangium</taxon>
    </lineage>
</organism>
<dbReference type="RefSeq" id="WP_084429508.1">
    <property type="nucleotide sequence ID" value="NZ_FWXV01000004.1"/>
</dbReference>
<dbReference type="Proteomes" id="UP000192674">
    <property type="component" value="Unassembled WGS sequence"/>
</dbReference>
<sequence length="116" mass="12608">MNEQSSTTPAGAGQLRTLAVRITEDLRAQLDIVAQLTGRSATEEIRLALEHWIEKTKSDPKVLQKAKAVRAEIERKAQTERAAIAAIFGGDDGKSEGEAEGSPRSSKRQQAKPINE</sequence>
<accession>A0A1Y5XS30</accession>
<evidence type="ECO:0000256" key="1">
    <source>
        <dbReference type="SAM" id="MobiDB-lite"/>
    </source>
</evidence>
<protein>
    <recommendedName>
        <fullName evidence="4">Ribbon-helix-helix protein, CopG family</fullName>
    </recommendedName>
</protein>